<dbReference type="PANTHER" id="PTHR12570:SF92">
    <property type="entry name" value="SPICHTHYIN, ISOFORM B"/>
    <property type="match status" value="1"/>
</dbReference>
<evidence type="ECO:0000256" key="1">
    <source>
        <dbReference type="ARBA" id="ARBA00004141"/>
    </source>
</evidence>
<feature type="transmembrane region" description="Helical" evidence="6">
    <location>
        <begin position="82"/>
        <end position="104"/>
    </location>
</feature>
<dbReference type="PANTHER" id="PTHR12570">
    <property type="match status" value="1"/>
</dbReference>
<reference evidence="7 8" key="1">
    <citation type="journal article" date="2024" name="Commun. Biol.">
        <title>Comparative genomic analysis of thermophilic fungi reveals convergent evolutionary adaptations and gene losses.</title>
        <authorList>
            <person name="Steindorff A.S."/>
            <person name="Aguilar-Pontes M.V."/>
            <person name="Robinson A.J."/>
            <person name="Andreopoulos B."/>
            <person name="LaButti K."/>
            <person name="Kuo A."/>
            <person name="Mondo S."/>
            <person name="Riley R."/>
            <person name="Otillar R."/>
            <person name="Haridas S."/>
            <person name="Lipzen A."/>
            <person name="Grimwood J."/>
            <person name="Schmutz J."/>
            <person name="Clum A."/>
            <person name="Reid I.D."/>
            <person name="Moisan M.C."/>
            <person name="Butler G."/>
            <person name="Nguyen T.T.M."/>
            <person name="Dewar K."/>
            <person name="Conant G."/>
            <person name="Drula E."/>
            <person name="Henrissat B."/>
            <person name="Hansel C."/>
            <person name="Singer S."/>
            <person name="Hutchinson M.I."/>
            <person name="de Vries R.P."/>
            <person name="Natvig D.O."/>
            <person name="Powell A.J."/>
            <person name="Tsang A."/>
            <person name="Grigoriev I.V."/>
        </authorList>
    </citation>
    <scope>NUCLEOTIDE SEQUENCE [LARGE SCALE GENOMIC DNA]</scope>
    <source>
        <strain evidence="7 8">CBS 494.80</strain>
    </source>
</reference>
<evidence type="ECO:0000256" key="4">
    <source>
        <dbReference type="ARBA" id="ARBA00023136"/>
    </source>
</evidence>
<evidence type="ECO:0000256" key="3">
    <source>
        <dbReference type="ARBA" id="ARBA00022989"/>
    </source>
</evidence>
<feature type="transmembrane region" description="Helical" evidence="6">
    <location>
        <begin position="241"/>
        <end position="260"/>
    </location>
</feature>
<feature type="compositionally biased region" description="Basic and acidic residues" evidence="5">
    <location>
        <begin position="719"/>
        <end position="729"/>
    </location>
</feature>
<accession>A0ABR4BWB0</accession>
<feature type="region of interest" description="Disordered" evidence="5">
    <location>
        <begin position="552"/>
        <end position="762"/>
    </location>
</feature>
<dbReference type="Proteomes" id="UP001595075">
    <property type="component" value="Unassembled WGS sequence"/>
</dbReference>
<keyword evidence="3 6" id="KW-1133">Transmembrane helix</keyword>
<protein>
    <submittedName>
        <fullName evidence="7">Uncharacterized protein</fullName>
    </submittedName>
</protein>
<comment type="subcellular location">
    <subcellularLocation>
        <location evidence="1">Membrane</location>
        <topology evidence="1">Multi-pass membrane protein</topology>
    </subcellularLocation>
</comment>
<evidence type="ECO:0000256" key="6">
    <source>
        <dbReference type="SAM" id="Phobius"/>
    </source>
</evidence>
<feature type="transmembrane region" description="Helical" evidence="6">
    <location>
        <begin position="302"/>
        <end position="322"/>
    </location>
</feature>
<keyword evidence="4 6" id="KW-0472">Membrane</keyword>
<feature type="transmembrane region" description="Helical" evidence="6">
    <location>
        <begin position="272"/>
        <end position="296"/>
    </location>
</feature>
<feature type="compositionally biased region" description="Polar residues" evidence="5">
    <location>
        <begin position="578"/>
        <end position="605"/>
    </location>
</feature>
<evidence type="ECO:0000313" key="7">
    <source>
        <dbReference type="EMBL" id="KAL2061013.1"/>
    </source>
</evidence>
<feature type="transmembrane region" description="Helical" evidence="6">
    <location>
        <begin position="34"/>
        <end position="56"/>
    </location>
</feature>
<name>A0ABR4BWB0_9HELO</name>
<keyword evidence="2 6" id="KW-0812">Transmembrane</keyword>
<dbReference type="Gene3D" id="1.10.3730.20">
    <property type="match status" value="1"/>
</dbReference>
<dbReference type="Pfam" id="PF05653">
    <property type="entry name" value="Mg_trans_NIPA"/>
    <property type="match status" value="1"/>
</dbReference>
<feature type="transmembrane region" description="Helical" evidence="6">
    <location>
        <begin position="110"/>
        <end position="129"/>
    </location>
</feature>
<feature type="compositionally biased region" description="Polar residues" evidence="5">
    <location>
        <begin position="413"/>
        <end position="427"/>
    </location>
</feature>
<dbReference type="InterPro" id="IPR008521">
    <property type="entry name" value="Mg_trans_NIPA"/>
</dbReference>
<feature type="compositionally biased region" description="Gly residues" evidence="5">
    <location>
        <begin position="751"/>
        <end position="762"/>
    </location>
</feature>
<proteinExistence type="predicted"/>
<dbReference type="EMBL" id="JAZHXI010000020">
    <property type="protein sequence ID" value="KAL2061013.1"/>
    <property type="molecule type" value="Genomic_DNA"/>
</dbReference>
<organism evidence="7 8">
    <name type="scientific">Oculimacula yallundae</name>
    <dbReference type="NCBI Taxonomy" id="86028"/>
    <lineage>
        <taxon>Eukaryota</taxon>
        <taxon>Fungi</taxon>
        <taxon>Dikarya</taxon>
        <taxon>Ascomycota</taxon>
        <taxon>Pezizomycotina</taxon>
        <taxon>Leotiomycetes</taxon>
        <taxon>Helotiales</taxon>
        <taxon>Ploettnerulaceae</taxon>
        <taxon>Oculimacula</taxon>
    </lineage>
</organism>
<dbReference type="InterPro" id="IPR037185">
    <property type="entry name" value="EmrE-like"/>
</dbReference>
<feature type="transmembrane region" description="Helical" evidence="6">
    <location>
        <begin position="136"/>
        <end position="155"/>
    </location>
</feature>
<evidence type="ECO:0000313" key="8">
    <source>
        <dbReference type="Proteomes" id="UP001595075"/>
    </source>
</evidence>
<gene>
    <name evidence="7" type="ORF">VTL71DRAFT_9065</name>
</gene>
<feature type="transmembrane region" description="Helical" evidence="6">
    <location>
        <begin position="167"/>
        <end position="192"/>
    </location>
</feature>
<feature type="transmembrane region" description="Helical" evidence="6">
    <location>
        <begin position="204"/>
        <end position="229"/>
    </location>
</feature>
<evidence type="ECO:0000256" key="2">
    <source>
        <dbReference type="ARBA" id="ARBA00022692"/>
    </source>
</evidence>
<evidence type="ECO:0000256" key="5">
    <source>
        <dbReference type="SAM" id="MobiDB-lite"/>
    </source>
</evidence>
<sequence length="762" mass="82508">MDQTAHALLAANLLYARAENTTTNGIVKESRPPVYKAIGISLAIGSGVFIGISFVLKKIGLLRANEKYSEVAGEGYGYLKNVFWWGGMTLMILGEIMNAGAYAFVDAILVAPMGALSVVVTTILSAIFLKERLSMVGKIGCFLCIIGSVVIAMNSPSESSVANIQEMQHFVIAPGFLSFAGVVLIACGVLIFWAGPRYGKKSMFVYLTICSLMGGLSVVATQGLGAAIIAQIAGKPQFNQWFLYVLLVFMIGTLVTEIIYLNKALNLYNAALVTPTYYVIFTSCTIITSVILFRGFKGTPTSIVTVVLGFFTICAGVVLLQLSKSAKDVPDSAVFSGNLDQVRTIAEQEQSELEPKADAIRGAAGIVRRFSQARNKNEMEEAKRLHEEKQLDLEPIGENERIEWDGLRRRRTTYGSTSVRSRGNTTPFPEFDPQTPVQHPPLGMSRFPTDSDSDHDEERPHTGSSLSFFARAKSIVGPRSRNSIHAQSHVQSPMHPVPLTEINVPAYKSHLDGNGSPYYGHPDQADDHTYGLPTGKTEYQGAGERHITIVEDHPPRRNSSGSLHPSVGPTPPPHSARRQFSFQNVFRKGQSQAQAASEDQLQQPRSPRKGLGNRRGSTPAVKGATEEERLGLVKGDTNSSARLPGQVYDEEDETDSGNGSASGWGDDKTRMRSDSELSRDLTSRAGRADKELESGVGAPGSSGSGAHARSRSEEEEFYEAQKRKWDAARSKGSTGRALPPPPPDEDEELPRGGGRGKGGAFI</sequence>
<keyword evidence="8" id="KW-1185">Reference proteome</keyword>
<comment type="caution">
    <text evidence="7">The sequence shown here is derived from an EMBL/GenBank/DDBJ whole genome shotgun (WGS) entry which is preliminary data.</text>
</comment>
<dbReference type="SUPFAM" id="SSF103481">
    <property type="entry name" value="Multidrug resistance efflux transporter EmrE"/>
    <property type="match status" value="1"/>
</dbReference>
<feature type="compositionally biased region" description="Basic and acidic residues" evidence="5">
    <location>
        <begin position="665"/>
        <end position="693"/>
    </location>
</feature>
<feature type="region of interest" description="Disordered" evidence="5">
    <location>
        <begin position="413"/>
        <end position="468"/>
    </location>
</feature>